<protein>
    <recommendedName>
        <fullName evidence="4">Integral membrane protein</fullName>
    </recommendedName>
</protein>
<dbReference type="PANTHER" id="PTHR13146:SF1">
    <property type="entry name" value="SUGAR PHOSPHATE TRANSPORTER DOMAIN-CONTAINING PROTEIN"/>
    <property type="match status" value="1"/>
</dbReference>
<sequence>MESDLSQNKSQFNRWGRTWPLMFFLILGICNAVSMKVGFIMEGKGLDKWGYHQFQKPWWITMMTFAGQALATPIYAIMAMKHEQTFRISDLSFKDFCEFSFPALSDAFEGIVSSVCVVFVGVSIDSMMKSGTLVGVSLISHFIFKKRFPCYKWVCILFVVLSLTMVGAAGIINADSSTTIKGSTFVVAIIIILKFVSQVGYSIKISYEEYFSQVKNYHPVMISGIEGIWSTFISAFICMPIAQYMPGDEGNGIREDTLDTFEMLKNTPSLVVLTIIIVLLGFFYSIVSITLIGRTSAVVRTLMEAFRTFLIWMVQFAIFYSLRTSSNQTLYKFRLAGEEWGLGSYVQLVGFIIMTFSILTYNKIPKYPCITYENEDETENENYRNQYNKNERSETTCENATVNLSPLLQIDTSTTYEKTSEESTLDS</sequence>
<feature type="transmembrane region" description="Helical" evidence="1">
    <location>
        <begin position="151"/>
        <end position="172"/>
    </location>
</feature>
<evidence type="ECO:0000313" key="3">
    <source>
        <dbReference type="Proteomes" id="UP000179807"/>
    </source>
</evidence>
<dbReference type="VEuPathDB" id="TrichDB:TRFO_20143"/>
<feature type="transmembrane region" description="Helical" evidence="1">
    <location>
        <begin position="21"/>
        <end position="39"/>
    </location>
</feature>
<evidence type="ECO:0008006" key="4">
    <source>
        <dbReference type="Google" id="ProtNLM"/>
    </source>
</evidence>
<accession>A0A1J4KLI3</accession>
<keyword evidence="1" id="KW-1133">Transmembrane helix</keyword>
<dbReference type="AlphaFoldDB" id="A0A1J4KLI3"/>
<evidence type="ECO:0000313" key="2">
    <source>
        <dbReference type="EMBL" id="OHT10550.1"/>
    </source>
</evidence>
<feature type="transmembrane region" description="Helical" evidence="1">
    <location>
        <begin position="224"/>
        <end position="245"/>
    </location>
</feature>
<reference evidence="2" key="1">
    <citation type="submission" date="2016-10" db="EMBL/GenBank/DDBJ databases">
        <authorList>
            <person name="Benchimol M."/>
            <person name="Almeida L.G."/>
            <person name="Vasconcelos A.T."/>
            <person name="Perreira-Neves A."/>
            <person name="Rosa I.A."/>
            <person name="Tasca T."/>
            <person name="Bogo M.R."/>
            <person name="de Souza W."/>
        </authorList>
    </citation>
    <scope>NUCLEOTIDE SEQUENCE [LARGE SCALE GENOMIC DNA]</scope>
    <source>
        <strain evidence="2">K</strain>
    </source>
</reference>
<feature type="transmembrane region" description="Helical" evidence="1">
    <location>
        <begin position="59"/>
        <end position="78"/>
    </location>
</feature>
<organism evidence="2 3">
    <name type="scientific">Tritrichomonas foetus</name>
    <dbReference type="NCBI Taxonomy" id="1144522"/>
    <lineage>
        <taxon>Eukaryota</taxon>
        <taxon>Metamonada</taxon>
        <taxon>Parabasalia</taxon>
        <taxon>Tritrichomonadida</taxon>
        <taxon>Tritrichomonadidae</taxon>
        <taxon>Tritrichomonas</taxon>
    </lineage>
</organism>
<feature type="transmembrane region" description="Helical" evidence="1">
    <location>
        <begin position="342"/>
        <end position="361"/>
    </location>
</feature>
<keyword evidence="3" id="KW-1185">Reference proteome</keyword>
<dbReference type="GeneID" id="94835929"/>
<comment type="caution">
    <text evidence="2">The sequence shown here is derived from an EMBL/GenBank/DDBJ whole genome shotgun (WGS) entry which is preliminary data.</text>
</comment>
<dbReference type="RefSeq" id="XP_068363686.1">
    <property type="nucleotide sequence ID" value="XM_068501225.1"/>
</dbReference>
<keyword evidence="1" id="KW-0472">Membrane</keyword>
<keyword evidence="1" id="KW-0812">Transmembrane</keyword>
<feature type="transmembrane region" description="Helical" evidence="1">
    <location>
        <begin position="270"/>
        <end position="293"/>
    </location>
</feature>
<feature type="transmembrane region" description="Helical" evidence="1">
    <location>
        <begin position="305"/>
        <end position="322"/>
    </location>
</feature>
<dbReference type="PANTHER" id="PTHR13146">
    <property type="match status" value="1"/>
</dbReference>
<dbReference type="EMBL" id="MLAK01000608">
    <property type="protein sequence ID" value="OHT10550.1"/>
    <property type="molecule type" value="Genomic_DNA"/>
</dbReference>
<gene>
    <name evidence="2" type="ORF">TRFO_20143</name>
</gene>
<dbReference type="Proteomes" id="UP000179807">
    <property type="component" value="Unassembled WGS sequence"/>
</dbReference>
<proteinExistence type="predicted"/>
<feature type="transmembrane region" description="Helical" evidence="1">
    <location>
        <begin position="184"/>
        <end position="203"/>
    </location>
</feature>
<name>A0A1J4KLI3_9EUKA</name>
<dbReference type="GO" id="GO:0016020">
    <property type="term" value="C:membrane"/>
    <property type="evidence" value="ECO:0007669"/>
    <property type="project" value="TreeGrafter"/>
</dbReference>
<evidence type="ECO:0000256" key="1">
    <source>
        <dbReference type="SAM" id="Phobius"/>
    </source>
</evidence>
<dbReference type="OrthoDB" id="29773at2759"/>